<name>A0A3D8YG25_9BACT</name>
<evidence type="ECO:0000313" key="2">
    <source>
        <dbReference type="EMBL" id="REA63593.1"/>
    </source>
</evidence>
<gene>
    <name evidence="2" type="ORF">DSL64_03885</name>
</gene>
<keyword evidence="1" id="KW-1133">Transmembrane helix</keyword>
<keyword evidence="3" id="KW-1185">Reference proteome</keyword>
<dbReference type="AlphaFoldDB" id="A0A3D8YG25"/>
<reference evidence="2 3" key="1">
    <citation type="submission" date="2018-07" db="EMBL/GenBank/DDBJ databases">
        <title>Dyadobacter roseus sp. nov., isolated from rose rhizosphere soil.</title>
        <authorList>
            <person name="Chen L."/>
        </authorList>
    </citation>
    <scope>NUCLEOTIDE SEQUENCE [LARGE SCALE GENOMIC DNA]</scope>
    <source>
        <strain evidence="2 3">RS19</strain>
    </source>
</reference>
<accession>A0A3D8YG25</accession>
<sequence length="60" mass="6205">MRKLRLQELEQTRAGDARCDTVTWTMIGMGTALSTSIIAAPLGIVIGGFGAALYFGGGCG</sequence>
<evidence type="ECO:0000256" key="1">
    <source>
        <dbReference type="SAM" id="Phobius"/>
    </source>
</evidence>
<organism evidence="2 3">
    <name type="scientific">Dyadobacter luteus</name>
    <dbReference type="NCBI Taxonomy" id="2259619"/>
    <lineage>
        <taxon>Bacteria</taxon>
        <taxon>Pseudomonadati</taxon>
        <taxon>Bacteroidota</taxon>
        <taxon>Cytophagia</taxon>
        <taxon>Cytophagales</taxon>
        <taxon>Spirosomataceae</taxon>
        <taxon>Dyadobacter</taxon>
    </lineage>
</organism>
<dbReference type="EMBL" id="QNUL01000002">
    <property type="protein sequence ID" value="REA63593.1"/>
    <property type="molecule type" value="Genomic_DNA"/>
</dbReference>
<evidence type="ECO:0000313" key="3">
    <source>
        <dbReference type="Proteomes" id="UP000256373"/>
    </source>
</evidence>
<proteinExistence type="predicted"/>
<dbReference type="Proteomes" id="UP000256373">
    <property type="component" value="Unassembled WGS sequence"/>
</dbReference>
<keyword evidence="1" id="KW-0472">Membrane</keyword>
<feature type="transmembrane region" description="Helical" evidence="1">
    <location>
        <begin position="21"/>
        <end position="54"/>
    </location>
</feature>
<keyword evidence="1" id="KW-0812">Transmembrane</keyword>
<comment type="caution">
    <text evidence="2">The sequence shown here is derived from an EMBL/GenBank/DDBJ whole genome shotgun (WGS) entry which is preliminary data.</text>
</comment>
<protein>
    <submittedName>
        <fullName evidence="2">Uncharacterized protein</fullName>
    </submittedName>
</protein>
<dbReference type="RefSeq" id="WP_115829341.1">
    <property type="nucleotide sequence ID" value="NZ_QNUL01000002.1"/>
</dbReference>